<dbReference type="RefSeq" id="WP_153377258.1">
    <property type="nucleotide sequence ID" value="NZ_JBITTT010000005.1"/>
</dbReference>
<gene>
    <name evidence="2" type="ORF">GHN86_00820</name>
    <name evidence="1" type="ORF">GHN94_03845</name>
    <name evidence="3" type="ORF">GHO29_02245</name>
</gene>
<dbReference type="EMBL" id="WIVW01000001">
    <property type="protein sequence ID" value="MQU25291.1"/>
    <property type="molecule type" value="Genomic_DNA"/>
</dbReference>
<evidence type="ECO:0000313" key="1">
    <source>
        <dbReference type="EMBL" id="MQT24968.1"/>
    </source>
</evidence>
<dbReference type="Proteomes" id="UP000437970">
    <property type="component" value="Unassembled WGS sequence"/>
</dbReference>
<comment type="caution">
    <text evidence="2">The sequence shown here is derived from an EMBL/GenBank/DDBJ whole genome shotgun (WGS) entry which is preliminary data.</text>
</comment>
<organism evidence="2">
    <name type="scientific">Pseudomonas helleri</name>
    <dbReference type="NCBI Taxonomy" id="1608996"/>
    <lineage>
        <taxon>Bacteria</taxon>
        <taxon>Pseudomonadati</taxon>
        <taxon>Pseudomonadota</taxon>
        <taxon>Gammaproteobacteria</taxon>
        <taxon>Pseudomonadales</taxon>
        <taxon>Pseudomonadaceae</taxon>
        <taxon>Pseudomonas</taxon>
    </lineage>
</organism>
<dbReference type="EMBL" id="WIWC01000001">
    <property type="protein sequence ID" value="MQT78612.1"/>
    <property type="molecule type" value="Genomic_DNA"/>
</dbReference>
<evidence type="ECO:0000313" key="3">
    <source>
        <dbReference type="EMBL" id="MQU25291.1"/>
    </source>
</evidence>
<evidence type="ECO:0000313" key="2">
    <source>
        <dbReference type="EMBL" id="MQT78612.1"/>
    </source>
</evidence>
<name>A0A6A7YNT8_9PSED</name>
<keyword evidence="5" id="KW-1185">Reference proteome</keyword>
<dbReference type="Proteomes" id="UP000713985">
    <property type="component" value="Unassembled WGS sequence"/>
</dbReference>
<sequence>MPSPDAALSISWYSGIQKKPFQVHIWDFLAGHSYYDSDTEFEADVNIVFDPVVDPSTNKLLFEVRSLTADFSHDYQAVSDSYSDYDFENGLRTQYAPAVQNELANHKSFFQDASNFENFGIPEINALAISNLFFPEKNALQLTDARLPGDLLMVGQIAPKETTFTLSPLLPVIKAGDSINFDIVQLTRRATEVSWTVRSVDGVRALGTIDNGTYTAPAVQLLDGSASRNVVTATYLDEVTGKEVTASALVTVVMAGVVVTPAITLIDMTQRESVKLKASTLGSGSLKWSLRDNIGSLLADGSEAIYTPPTTELPDGTLQAVLIDVEDTITGDKTVGSVLLRHGTYSLDISPALHPGLRPADSALLKVSGDVEPGMYKWEVVAGEGAVDPATGIFTAPPVISLPYSVVKISLLGDSFDHYGYSVIHLSEHARQSKWFSLDVFEFEVTEMPPTVYANGLQQAKVVVRVRPADVNESEVMLSDSELASLCLVTADQKVPLPQVGVGGVSKGDKWHYTEQADERYDPYPRAGLTSPVALKNDSTQGVQVKEFYVQCHKIEDLRVAAMLFSDSYKPFYTNPGIDDGEANRKVINLIAKEPPQGGTVGGVVLTFGNPGMPNEWPTRVEGGENEDDLSTLDYYYLKLKIHDVQKKIKRVEFAGNISMVKWESNTTLEDVHSLTGYAFGDQKNEQGDTILHVDEILLRRINGQVQPPKLTVDRGNPVPDGEVLFSVQRREYWQYDRYTKADFERALDVSVYDNYGNKHSILISFDGTNRNRLKIVG</sequence>
<evidence type="ECO:0000313" key="5">
    <source>
        <dbReference type="Proteomes" id="UP000713985"/>
    </source>
</evidence>
<dbReference type="AlphaFoldDB" id="A0A6A7YNT8"/>
<dbReference type="EMBL" id="WIWP01000004">
    <property type="protein sequence ID" value="MQT24968.1"/>
    <property type="molecule type" value="Genomic_DNA"/>
</dbReference>
<accession>A0A6A7YNT8</accession>
<protein>
    <submittedName>
        <fullName evidence="2">Uncharacterized protein</fullName>
    </submittedName>
</protein>
<evidence type="ECO:0000313" key="4">
    <source>
        <dbReference type="Proteomes" id="UP000437970"/>
    </source>
</evidence>
<proteinExistence type="predicted"/>
<reference evidence="4 5" key="1">
    <citation type="submission" date="2019-10" db="EMBL/GenBank/DDBJ databases">
        <title>Evaluation of single-gene subtyping targets for Pseudomonas.</title>
        <authorList>
            <person name="Reichler S.J."/>
            <person name="Orsi R.H."/>
            <person name="Wiedmann M."/>
            <person name="Martin N.H."/>
            <person name="Murphy S.I."/>
        </authorList>
    </citation>
    <scope>NUCLEOTIDE SEQUENCE</scope>
    <source>
        <strain evidence="1 5">FSL R10-0802</strain>
        <strain evidence="3 4">FSL R10-1984</strain>
        <strain evidence="2">FSL R10-2339</strain>
    </source>
</reference>